<dbReference type="GO" id="GO:0000166">
    <property type="term" value="F:nucleotide binding"/>
    <property type="evidence" value="ECO:0007669"/>
    <property type="project" value="UniProtKB-KW"/>
</dbReference>
<sequence length="482" mass="54356">MRVTLFTLYICLVFQFCCYVAFAKSLLNVVILSQDIPLEEKPALALESAFNSAFSDLSDVKVQLLHRDFPSVTGGWTIWPLIPRLGTDFDWYLFVEPFTEVNVDQLVEFLKTQNSEESLFFGHGLVDSHPVIIHHFRGFDGVEQLVYPDFGAGVVFSRDLIDKLKSKLAEDYPGNTFAIDPKHELAKLVDDLTVTKLTTNVGFCLQQTASNCFTHYAPPYLAPNSTTCGRGITNRHVFVGVKTFSGNHKTRVVVVKRTWVKEVKFVEFFSDTPDFYIPAIDIGVPNTERGHCSKTLAILKHALEHTDQSADIGWIIIADDDTLLSIPRLYRLLNCLPKQRKLILGERYGYGFSTDGLGGYDYPTGGAGMIFSRAAARQIVASCQCPNDDSPDDMILGACARRLAIPVIHSSAFHQAQPDDYAADYLQRQAPISFHKFEHIDPYEVYMNYLYEKDEILEAEKKSTWNSQHANDLHNQHGHNEL</sequence>
<feature type="domain" description="Fringe-like glycosyltransferase" evidence="12">
    <location>
        <begin position="232"/>
        <end position="439"/>
    </location>
</feature>
<feature type="domain" description="Fringe-like glycosyltransferase" evidence="12">
    <location>
        <begin position="89"/>
        <end position="169"/>
    </location>
</feature>
<evidence type="ECO:0000313" key="14">
    <source>
        <dbReference type="WBParaSite" id="Pan_g22135.t1"/>
    </source>
</evidence>
<evidence type="ECO:0000256" key="8">
    <source>
        <dbReference type="ARBA" id="ARBA00022741"/>
    </source>
</evidence>
<evidence type="ECO:0000256" key="2">
    <source>
        <dbReference type="ARBA" id="ARBA00004922"/>
    </source>
</evidence>
<keyword evidence="9" id="KW-0735">Signal-anchor</keyword>
<reference evidence="13" key="1">
    <citation type="journal article" date="2013" name="Genetics">
        <title>The draft genome and transcriptome of Panagrellus redivivus are shaped by the harsh demands of a free-living lifestyle.</title>
        <authorList>
            <person name="Srinivasan J."/>
            <person name="Dillman A.R."/>
            <person name="Macchietto M.G."/>
            <person name="Heikkinen L."/>
            <person name="Lakso M."/>
            <person name="Fracchia K.M."/>
            <person name="Antoshechkin I."/>
            <person name="Mortazavi A."/>
            <person name="Wong G."/>
            <person name="Sternberg P.W."/>
        </authorList>
    </citation>
    <scope>NUCLEOTIDE SEQUENCE [LARGE SCALE GENOMIC DNA]</scope>
    <source>
        <strain evidence="13">MT8872</strain>
    </source>
</reference>
<evidence type="ECO:0000256" key="11">
    <source>
        <dbReference type="ARBA" id="ARBA00023136"/>
    </source>
</evidence>
<evidence type="ECO:0000256" key="6">
    <source>
        <dbReference type="ARBA" id="ARBA00022679"/>
    </source>
</evidence>
<dbReference type="EC" id="2.4.1.122" evidence="4"/>
<keyword evidence="6" id="KW-0808">Transferase</keyword>
<name>A0A7E4VKR1_PANRE</name>
<evidence type="ECO:0000256" key="5">
    <source>
        <dbReference type="ARBA" id="ARBA00022676"/>
    </source>
</evidence>
<evidence type="ECO:0000256" key="9">
    <source>
        <dbReference type="ARBA" id="ARBA00022968"/>
    </source>
</evidence>
<evidence type="ECO:0000256" key="1">
    <source>
        <dbReference type="ARBA" id="ARBA00004606"/>
    </source>
</evidence>
<organism evidence="13 14">
    <name type="scientific">Panagrellus redivivus</name>
    <name type="common">Microworm</name>
    <dbReference type="NCBI Taxonomy" id="6233"/>
    <lineage>
        <taxon>Eukaryota</taxon>
        <taxon>Metazoa</taxon>
        <taxon>Ecdysozoa</taxon>
        <taxon>Nematoda</taxon>
        <taxon>Chromadorea</taxon>
        <taxon>Rhabditida</taxon>
        <taxon>Tylenchina</taxon>
        <taxon>Panagrolaimomorpha</taxon>
        <taxon>Panagrolaimoidea</taxon>
        <taxon>Panagrolaimidae</taxon>
        <taxon>Panagrellus</taxon>
    </lineage>
</organism>
<keyword evidence="11" id="KW-0472">Membrane</keyword>
<accession>A0A7E4VKR1</accession>
<evidence type="ECO:0000256" key="10">
    <source>
        <dbReference type="ARBA" id="ARBA00022989"/>
    </source>
</evidence>
<evidence type="ECO:0000256" key="3">
    <source>
        <dbReference type="ARBA" id="ARBA00006462"/>
    </source>
</evidence>
<reference evidence="14" key="2">
    <citation type="submission" date="2020-10" db="UniProtKB">
        <authorList>
            <consortium name="WormBaseParasite"/>
        </authorList>
    </citation>
    <scope>IDENTIFICATION</scope>
</reference>
<keyword evidence="5" id="KW-0328">Glycosyltransferase</keyword>
<keyword evidence="7" id="KW-0812">Transmembrane</keyword>
<dbReference type="GO" id="GO:0016020">
    <property type="term" value="C:membrane"/>
    <property type="evidence" value="ECO:0007669"/>
    <property type="project" value="UniProtKB-SubCell"/>
</dbReference>
<dbReference type="Proteomes" id="UP000492821">
    <property type="component" value="Unassembled WGS sequence"/>
</dbReference>
<evidence type="ECO:0000313" key="13">
    <source>
        <dbReference type="Proteomes" id="UP000492821"/>
    </source>
</evidence>
<dbReference type="InterPro" id="IPR026050">
    <property type="entry name" value="C1GALT1/C1GALT1_chp1"/>
</dbReference>
<comment type="pathway">
    <text evidence="2">Protein modification; protein glycosylation.</text>
</comment>
<keyword evidence="13" id="KW-1185">Reference proteome</keyword>
<dbReference type="PANTHER" id="PTHR23033">
    <property type="entry name" value="BETA1,3-GALACTOSYLTRANSFERASE"/>
    <property type="match status" value="1"/>
</dbReference>
<dbReference type="PANTHER" id="PTHR23033:SF14">
    <property type="entry name" value="GLYCOPROTEIN-N-ACETYLGALACTOSAMINE 3-BETA-GALACTOSYLTRANSFERASE 1-RELATED"/>
    <property type="match status" value="1"/>
</dbReference>
<evidence type="ECO:0000259" key="12">
    <source>
        <dbReference type="Pfam" id="PF02434"/>
    </source>
</evidence>
<evidence type="ECO:0000256" key="7">
    <source>
        <dbReference type="ARBA" id="ARBA00022692"/>
    </source>
</evidence>
<dbReference type="Pfam" id="PF02434">
    <property type="entry name" value="Fringe"/>
    <property type="match status" value="2"/>
</dbReference>
<evidence type="ECO:0000256" key="4">
    <source>
        <dbReference type="ARBA" id="ARBA00012557"/>
    </source>
</evidence>
<protein>
    <recommendedName>
        <fullName evidence="4">N-acetylgalactosaminide beta-1,3-galactosyltransferase</fullName>
        <ecNumber evidence="4">2.4.1.122</ecNumber>
    </recommendedName>
</protein>
<keyword evidence="10" id="KW-1133">Transmembrane helix</keyword>
<dbReference type="WBParaSite" id="Pan_g22135.t1">
    <property type="protein sequence ID" value="Pan_g22135.t1"/>
    <property type="gene ID" value="Pan_g22135"/>
</dbReference>
<dbReference type="Gene3D" id="3.90.550.50">
    <property type="match status" value="2"/>
</dbReference>
<comment type="subcellular location">
    <subcellularLocation>
        <location evidence="1">Membrane</location>
        <topology evidence="1">Single-pass type II membrane protein</topology>
    </subcellularLocation>
</comment>
<proteinExistence type="inferred from homology"/>
<dbReference type="InterPro" id="IPR003378">
    <property type="entry name" value="Fringe-like_glycosylTrfase"/>
</dbReference>
<comment type="similarity">
    <text evidence="3">Belongs to the glycosyltransferase 31 family. Beta3-Gal-T subfamily.</text>
</comment>
<dbReference type="GO" id="GO:0016263">
    <property type="term" value="F:glycoprotein-N-acetylgalactosamine 3-beta-galactosyltransferase activity"/>
    <property type="evidence" value="ECO:0007669"/>
    <property type="project" value="UniProtKB-EC"/>
</dbReference>
<keyword evidence="8" id="KW-0547">Nucleotide-binding</keyword>
<dbReference type="AlphaFoldDB" id="A0A7E4VKR1"/>
<dbReference type="FunFam" id="3.90.550.50:FF:000008">
    <property type="entry name" value="Beta-1,3-glucosyltransferase"/>
    <property type="match status" value="1"/>
</dbReference>